<dbReference type="InterPro" id="IPR020471">
    <property type="entry name" value="AKR"/>
</dbReference>
<organism evidence="2 3">
    <name type="scientific">Tranquillimonas alkanivorans</name>
    <dbReference type="NCBI Taxonomy" id="441119"/>
    <lineage>
        <taxon>Bacteria</taxon>
        <taxon>Pseudomonadati</taxon>
        <taxon>Pseudomonadota</taxon>
        <taxon>Alphaproteobacteria</taxon>
        <taxon>Rhodobacterales</taxon>
        <taxon>Roseobacteraceae</taxon>
        <taxon>Tranquillimonas</taxon>
    </lineage>
</organism>
<evidence type="ECO:0000313" key="2">
    <source>
        <dbReference type="EMBL" id="SFP67964.1"/>
    </source>
</evidence>
<dbReference type="InterPro" id="IPR023210">
    <property type="entry name" value="NADP_OxRdtase_dom"/>
</dbReference>
<dbReference type="Pfam" id="PF00248">
    <property type="entry name" value="Aldo_ket_red"/>
    <property type="match status" value="1"/>
</dbReference>
<dbReference type="GO" id="GO:0005829">
    <property type="term" value="C:cytosol"/>
    <property type="evidence" value="ECO:0007669"/>
    <property type="project" value="TreeGrafter"/>
</dbReference>
<dbReference type="GO" id="GO:0016491">
    <property type="term" value="F:oxidoreductase activity"/>
    <property type="evidence" value="ECO:0007669"/>
    <property type="project" value="InterPro"/>
</dbReference>
<dbReference type="OrthoDB" id="9768851at2"/>
<dbReference type="PANTHER" id="PTHR42686">
    <property type="entry name" value="GH17980P-RELATED"/>
    <property type="match status" value="1"/>
</dbReference>
<dbReference type="AlphaFoldDB" id="A0A1I5SB26"/>
<evidence type="ECO:0000259" key="1">
    <source>
        <dbReference type="Pfam" id="PF00248"/>
    </source>
</evidence>
<dbReference type="RefSeq" id="WP_093422819.1">
    <property type="nucleotide sequence ID" value="NZ_FOXA01000010.1"/>
</dbReference>
<reference evidence="2 3" key="1">
    <citation type="submission" date="2016-10" db="EMBL/GenBank/DDBJ databases">
        <authorList>
            <person name="de Groot N.N."/>
        </authorList>
    </citation>
    <scope>NUCLEOTIDE SEQUENCE [LARGE SCALE GENOMIC DNA]</scope>
    <source>
        <strain evidence="2 3">DSM 19547</strain>
    </source>
</reference>
<sequence>MKKISIGNTGVEVTEVSFGTSALGDMPATYGYSVDEARARETLEAIFESPVNVLDTSRNYGQGRSEQRIGEAIRARGGLPEGFVLSTKLDRDGETNRLDAAQARRSLEESLEALGLDYVGILHLHDPEHVADVDEVTREGGALDELFKMKEEGLADAVGLAMGKIDLMLPIVKDRPFDLIINHNRFNLLNRQATELYDYAHGAGIAVMNAAPYASGALAKGADAAPRIAYQEAGEDQLAPVRQIERICAEHGVPMGAVALQFSARDPRIASTLIGVTKPERVRQTLDWLDTPVPAAVWQALETVPYSTDDPEANRKMTVG</sequence>
<dbReference type="Gene3D" id="3.20.20.100">
    <property type="entry name" value="NADP-dependent oxidoreductase domain"/>
    <property type="match status" value="1"/>
</dbReference>
<evidence type="ECO:0000313" key="3">
    <source>
        <dbReference type="Proteomes" id="UP000199356"/>
    </source>
</evidence>
<name>A0A1I5SB26_9RHOB</name>
<dbReference type="SUPFAM" id="SSF51430">
    <property type="entry name" value="NAD(P)-linked oxidoreductase"/>
    <property type="match status" value="1"/>
</dbReference>
<feature type="domain" description="NADP-dependent oxidoreductase" evidence="1">
    <location>
        <begin position="16"/>
        <end position="302"/>
    </location>
</feature>
<dbReference type="InterPro" id="IPR036812">
    <property type="entry name" value="NAD(P)_OxRdtase_dom_sf"/>
</dbReference>
<keyword evidence="3" id="KW-1185">Reference proteome</keyword>
<proteinExistence type="predicted"/>
<dbReference type="EMBL" id="FOXA01000010">
    <property type="protein sequence ID" value="SFP67964.1"/>
    <property type="molecule type" value="Genomic_DNA"/>
</dbReference>
<dbReference type="STRING" id="441119.SAMN04488047_110138"/>
<gene>
    <name evidence="2" type="ORF">SAMN04488047_110138</name>
</gene>
<dbReference type="CDD" id="cd19090">
    <property type="entry name" value="AKR_AKR15A-like"/>
    <property type="match status" value="1"/>
</dbReference>
<accession>A0A1I5SB26</accession>
<protein>
    <submittedName>
        <fullName evidence="2">D-threo-aldose 1-dehydrogenase</fullName>
    </submittedName>
</protein>
<dbReference type="PANTHER" id="PTHR42686:SF1">
    <property type="entry name" value="GH17980P-RELATED"/>
    <property type="match status" value="1"/>
</dbReference>
<dbReference type="Proteomes" id="UP000199356">
    <property type="component" value="Unassembled WGS sequence"/>
</dbReference>